<evidence type="ECO:0000256" key="6">
    <source>
        <dbReference type="SAM" id="Phobius"/>
    </source>
</evidence>
<evidence type="ECO:0000313" key="8">
    <source>
        <dbReference type="Proteomes" id="UP000799779"/>
    </source>
</evidence>
<evidence type="ECO:0000256" key="2">
    <source>
        <dbReference type="ARBA" id="ARBA00022692"/>
    </source>
</evidence>
<dbReference type="PANTHER" id="PTHR31465:SF15">
    <property type="entry name" value="LIPID TRANSPORTER ATNI-RELATED"/>
    <property type="match status" value="1"/>
</dbReference>
<accession>A0A6A5X0V8</accession>
<feature type="transmembrane region" description="Helical" evidence="6">
    <location>
        <begin position="47"/>
        <end position="68"/>
    </location>
</feature>
<keyword evidence="8" id="KW-1185">Reference proteome</keyword>
<organism evidence="7 8">
    <name type="scientific">Amniculicola lignicola CBS 123094</name>
    <dbReference type="NCBI Taxonomy" id="1392246"/>
    <lineage>
        <taxon>Eukaryota</taxon>
        <taxon>Fungi</taxon>
        <taxon>Dikarya</taxon>
        <taxon>Ascomycota</taxon>
        <taxon>Pezizomycotina</taxon>
        <taxon>Dothideomycetes</taxon>
        <taxon>Pleosporomycetidae</taxon>
        <taxon>Pleosporales</taxon>
        <taxon>Amniculicolaceae</taxon>
        <taxon>Amniculicola</taxon>
    </lineage>
</organism>
<gene>
    <name evidence="7" type="ORF">P154DRAFT_617506</name>
</gene>
<name>A0A6A5X0V8_9PLEO</name>
<feature type="transmembrane region" description="Helical" evidence="6">
    <location>
        <begin position="186"/>
        <end position="206"/>
    </location>
</feature>
<feature type="compositionally biased region" description="Basic and acidic residues" evidence="5">
    <location>
        <begin position="319"/>
        <end position="331"/>
    </location>
</feature>
<sequence>MASHTLPPALAASTSTSTPSCYTAVPGKNGYVPPSACNAVWAYSPSFSGAIAFSFFFGMLTIAQLFFAFRYRKGFCWVIIMGASWELISFVTRAMGAKDQQSTPLGFASTLLFLLAPLWINAFVYMTAGRMIWMFHPEKKVWRVKAVSLAKYFVWLDVFSFVVQGVGGTMLSPGSSASQQNLGKNIYMIGLGVQEGFIVMFFALVVRFQITVRRLEALGQAPPTTQTRNGRRWKALTYVVYAVLVLITIRIIFRLVEFSAGIEVSNPLPYHEYYALVLDALPMLLALLALTVLHPGMVLKGPESQFPSRKERKMAKKAAKAEKKQKKEDKRHGKSYAGGVTYETRQENNKGAGHDVEMGIVR</sequence>
<dbReference type="OrthoDB" id="5384040at2759"/>
<keyword evidence="4 6" id="KW-0472">Membrane</keyword>
<feature type="transmembrane region" description="Helical" evidence="6">
    <location>
        <begin position="75"/>
        <end position="95"/>
    </location>
</feature>
<feature type="compositionally biased region" description="Basic and acidic residues" evidence="5">
    <location>
        <begin position="344"/>
        <end position="362"/>
    </location>
</feature>
<reference evidence="7" key="1">
    <citation type="journal article" date="2020" name="Stud. Mycol.">
        <title>101 Dothideomycetes genomes: a test case for predicting lifestyles and emergence of pathogens.</title>
        <authorList>
            <person name="Haridas S."/>
            <person name="Albert R."/>
            <person name="Binder M."/>
            <person name="Bloem J."/>
            <person name="Labutti K."/>
            <person name="Salamov A."/>
            <person name="Andreopoulos B."/>
            <person name="Baker S."/>
            <person name="Barry K."/>
            <person name="Bills G."/>
            <person name="Bluhm B."/>
            <person name="Cannon C."/>
            <person name="Castanera R."/>
            <person name="Culley D."/>
            <person name="Daum C."/>
            <person name="Ezra D."/>
            <person name="Gonzalez J."/>
            <person name="Henrissat B."/>
            <person name="Kuo A."/>
            <person name="Liang C."/>
            <person name="Lipzen A."/>
            <person name="Lutzoni F."/>
            <person name="Magnuson J."/>
            <person name="Mondo S."/>
            <person name="Nolan M."/>
            <person name="Ohm R."/>
            <person name="Pangilinan J."/>
            <person name="Park H.-J."/>
            <person name="Ramirez L."/>
            <person name="Alfaro M."/>
            <person name="Sun H."/>
            <person name="Tritt A."/>
            <person name="Yoshinaga Y."/>
            <person name="Zwiers L.-H."/>
            <person name="Turgeon B."/>
            <person name="Goodwin S."/>
            <person name="Spatafora J."/>
            <person name="Crous P."/>
            <person name="Grigoriev I."/>
        </authorList>
    </citation>
    <scope>NUCLEOTIDE SEQUENCE</scope>
    <source>
        <strain evidence="7">CBS 123094</strain>
    </source>
</reference>
<evidence type="ECO:0000313" key="7">
    <source>
        <dbReference type="EMBL" id="KAF2003586.1"/>
    </source>
</evidence>
<proteinExistence type="predicted"/>
<feature type="transmembrane region" description="Helical" evidence="6">
    <location>
        <begin position="235"/>
        <end position="253"/>
    </location>
</feature>
<dbReference type="PANTHER" id="PTHR31465">
    <property type="entry name" value="PROTEIN RTA1-RELATED"/>
    <property type="match status" value="1"/>
</dbReference>
<feature type="transmembrane region" description="Helical" evidence="6">
    <location>
        <begin position="107"/>
        <end position="128"/>
    </location>
</feature>
<evidence type="ECO:0000256" key="5">
    <source>
        <dbReference type="SAM" id="MobiDB-lite"/>
    </source>
</evidence>
<dbReference type="AlphaFoldDB" id="A0A6A5X0V8"/>
<dbReference type="Pfam" id="PF04479">
    <property type="entry name" value="RTA1"/>
    <property type="match status" value="1"/>
</dbReference>
<evidence type="ECO:0008006" key="9">
    <source>
        <dbReference type="Google" id="ProtNLM"/>
    </source>
</evidence>
<dbReference type="EMBL" id="ML977571">
    <property type="protein sequence ID" value="KAF2003586.1"/>
    <property type="molecule type" value="Genomic_DNA"/>
</dbReference>
<feature type="transmembrane region" description="Helical" evidence="6">
    <location>
        <begin position="273"/>
        <end position="293"/>
    </location>
</feature>
<dbReference type="GO" id="GO:0016020">
    <property type="term" value="C:membrane"/>
    <property type="evidence" value="ECO:0007669"/>
    <property type="project" value="UniProtKB-SubCell"/>
</dbReference>
<keyword evidence="3 6" id="KW-1133">Transmembrane helix</keyword>
<feature type="transmembrane region" description="Helical" evidence="6">
    <location>
        <begin position="149"/>
        <end position="166"/>
    </location>
</feature>
<comment type="subcellular location">
    <subcellularLocation>
        <location evidence="1">Membrane</location>
        <topology evidence="1">Multi-pass membrane protein</topology>
    </subcellularLocation>
</comment>
<dbReference type="InterPro" id="IPR007568">
    <property type="entry name" value="RTA1"/>
</dbReference>
<dbReference type="Proteomes" id="UP000799779">
    <property type="component" value="Unassembled WGS sequence"/>
</dbReference>
<evidence type="ECO:0000256" key="3">
    <source>
        <dbReference type="ARBA" id="ARBA00022989"/>
    </source>
</evidence>
<feature type="region of interest" description="Disordered" evidence="5">
    <location>
        <begin position="304"/>
        <end position="362"/>
    </location>
</feature>
<evidence type="ECO:0000256" key="4">
    <source>
        <dbReference type="ARBA" id="ARBA00023136"/>
    </source>
</evidence>
<keyword evidence="2 6" id="KW-0812">Transmembrane</keyword>
<evidence type="ECO:0000256" key="1">
    <source>
        <dbReference type="ARBA" id="ARBA00004141"/>
    </source>
</evidence>
<protein>
    <recommendedName>
        <fullName evidence="9">RTA1-domain-containing protein</fullName>
    </recommendedName>
</protein>